<dbReference type="RefSeq" id="WP_132016573.1">
    <property type="nucleotide sequence ID" value="NZ_SLUN01000039.1"/>
</dbReference>
<dbReference type="PROSITE" id="PS51755">
    <property type="entry name" value="OMPR_PHOB"/>
    <property type="match status" value="1"/>
</dbReference>
<evidence type="ECO:0000259" key="4">
    <source>
        <dbReference type="PROSITE" id="PS51755"/>
    </source>
</evidence>
<evidence type="ECO:0000256" key="1">
    <source>
        <dbReference type="ARBA" id="ARBA00023125"/>
    </source>
</evidence>
<dbReference type="GO" id="GO:0000160">
    <property type="term" value="P:phosphorelay signal transduction system"/>
    <property type="evidence" value="ECO:0007669"/>
    <property type="project" value="InterPro"/>
</dbReference>
<evidence type="ECO:0000313" key="5">
    <source>
        <dbReference type="EMBL" id="TCL59234.1"/>
    </source>
</evidence>
<dbReference type="SUPFAM" id="SSF49879">
    <property type="entry name" value="SMAD/FHA domain"/>
    <property type="match status" value="1"/>
</dbReference>
<comment type="caution">
    <text evidence="5">The sequence shown here is derived from an EMBL/GenBank/DDBJ whole genome shotgun (WGS) entry which is preliminary data.</text>
</comment>
<reference evidence="5 6" key="1">
    <citation type="submission" date="2019-03" db="EMBL/GenBank/DDBJ databases">
        <title>Genomic Encyclopedia of Type Strains, Phase IV (KMG-IV): sequencing the most valuable type-strain genomes for metagenomic binning, comparative biology and taxonomic classification.</title>
        <authorList>
            <person name="Goeker M."/>
        </authorList>
    </citation>
    <scope>NUCLEOTIDE SEQUENCE [LARGE SCALE GENOMIC DNA]</scope>
    <source>
        <strain evidence="5 6">LX-B</strain>
    </source>
</reference>
<dbReference type="Pfam" id="PF00498">
    <property type="entry name" value="FHA"/>
    <property type="match status" value="1"/>
</dbReference>
<dbReference type="PROSITE" id="PS50006">
    <property type="entry name" value="FHA_DOMAIN"/>
    <property type="match status" value="1"/>
</dbReference>
<dbReference type="CDD" id="cd00060">
    <property type="entry name" value="FHA"/>
    <property type="match status" value="1"/>
</dbReference>
<dbReference type="InterPro" id="IPR016032">
    <property type="entry name" value="Sig_transdc_resp-reg_C-effctor"/>
</dbReference>
<dbReference type="InterPro" id="IPR008984">
    <property type="entry name" value="SMAD_FHA_dom_sf"/>
</dbReference>
<feature type="domain" description="OmpR/PhoB-type" evidence="4">
    <location>
        <begin position="114"/>
        <end position="207"/>
    </location>
</feature>
<dbReference type="InterPro" id="IPR001867">
    <property type="entry name" value="OmpR/PhoB-type_DNA-bd"/>
</dbReference>
<evidence type="ECO:0000259" key="3">
    <source>
        <dbReference type="PROSITE" id="PS50006"/>
    </source>
</evidence>
<feature type="domain" description="FHA" evidence="3">
    <location>
        <begin position="31"/>
        <end position="82"/>
    </location>
</feature>
<dbReference type="Proteomes" id="UP000295008">
    <property type="component" value="Unassembled WGS sequence"/>
</dbReference>
<evidence type="ECO:0000313" key="6">
    <source>
        <dbReference type="Proteomes" id="UP000295008"/>
    </source>
</evidence>
<evidence type="ECO:0000256" key="2">
    <source>
        <dbReference type="PROSITE-ProRule" id="PRU01091"/>
    </source>
</evidence>
<accession>A0A4R1R1N2</accession>
<dbReference type="EMBL" id="SLUN01000039">
    <property type="protein sequence ID" value="TCL59234.1"/>
    <property type="molecule type" value="Genomic_DNA"/>
</dbReference>
<feature type="DNA-binding region" description="OmpR/PhoB-type" evidence="2">
    <location>
        <begin position="114"/>
        <end position="207"/>
    </location>
</feature>
<name>A0A4R1R1N2_HYDET</name>
<dbReference type="SUPFAM" id="SSF46894">
    <property type="entry name" value="C-terminal effector domain of the bipartite response regulators"/>
    <property type="match status" value="1"/>
</dbReference>
<sequence length="207" mass="23279">MSKKPGRAFLLVTKGSPHGQRESFSISKERYSIGRAWEAHRPDLAFVSAYISRNHAEITMVNDGYAITDHSKHGTAVNGMLLNKNEPYPLNHGDTIDLAGSEVVLSFFIETCPDETLPWPHQKETDIVLDEAKREVLIAGRPIELTGNLYALFRLLYRNRGSAVDSLTIKRTVWPERCQEAGSPLVGDEEVIVLVKRLRENWGKMGH</sequence>
<dbReference type="Gene3D" id="2.60.200.20">
    <property type="match status" value="1"/>
</dbReference>
<gene>
    <name evidence="5" type="ORF">EDC14_103913</name>
</gene>
<dbReference type="SMART" id="SM00240">
    <property type="entry name" value="FHA"/>
    <property type="match status" value="1"/>
</dbReference>
<dbReference type="GO" id="GO:0006355">
    <property type="term" value="P:regulation of DNA-templated transcription"/>
    <property type="evidence" value="ECO:0007669"/>
    <property type="project" value="InterPro"/>
</dbReference>
<protein>
    <submittedName>
        <fullName evidence="5">Transcriptional regulator</fullName>
    </submittedName>
</protein>
<dbReference type="OrthoDB" id="1683123at2"/>
<keyword evidence="1 2" id="KW-0238">DNA-binding</keyword>
<dbReference type="InterPro" id="IPR036388">
    <property type="entry name" value="WH-like_DNA-bd_sf"/>
</dbReference>
<organism evidence="5 6">
    <name type="scientific">Hydrogenispora ethanolica</name>
    <dbReference type="NCBI Taxonomy" id="1082276"/>
    <lineage>
        <taxon>Bacteria</taxon>
        <taxon>Bacillati</taxon>
        <taxon>Bacillota</taxon>
        <taxon>Hydrogenispora</taxon>
    </lineage>
</organism>
<dbReference type="Gene3D" id="1.10.10.10">
    <property type="entry name" value="Winged helix-like DNA-binding domain superfamily/Winged helix DNA-binding domain"/>
    <property type="match status" value="1"/>
</dbReference>
<proteinExistence type="predicted"/>
<dbReference type="InterPro" id="IPR000253">
    <property type="entry name" value="FHA_dom"/>
</dbReference>
<keyword evidence="6" id="KW-1185">Reference proteome</keyword>
<dbReference type="AlphaFoldDB" id="A0A4R1R1N2"/>
<dbReference type="GO" id="GO:0003677">
    <property type="term" value="F:DNA binding"/>
    <property type="evidence" value="ECO:0007669"/>
    <property type="project" value="UniProtKB-UniRule"/>
</dbReference>